<dbReference type="InterPro" id="IPR026442">
    <property type="entry name" value="IPTL_CTERM"/>
</dbReference>
<proteinExistence type="predicted"/>
<dbReference type="InterPro" id="IPR047589">
    <property type="entry name" value="DUF11_rpt"/>
</dbReference>
<dbReference type="Pfam" id="PF24346">
    <property type="entry name" value="DUF7507"/>
    <property type="match status" value="1"/>
</dbReference>
<dbReference type="NCBIfam" id="TIGR04174">
    <property type="entry name" value="IPTL_CTERM"/>
    <property type="match status" value="1"/>
</dbReference>
<dbReference type="Pfam" id="PF18203">
    <property type="entry name" value="IPTL-CTERM"/>
    <property type="match status" value="1"/>
</dbReference>
<protein>
    <submittedName>
        <fullName evidence="3">IPTL-CTERM sorting domain-containing protein</fullName>
    </submittedName>
</protein>
<evidence type="ECO:0000313" key="3">
    <source>
        <dbReference type="EMBL" id="QNP49339.1"/>
    </source>
</evidence>
<evidence type="ECO:0000259" key="1">
    <source>
        <dbReference type="Pfam" id="PF18203"/>
    </source>
</evidence>
<keyword evidence="4" id="KW-1185">Reference proteome</keyword>
<dbReference type="InterPro" id="IPR055354">
    <property type="entry name" value="DUF7507"/>
</dbReference>
<dbReference type="RefSeq" id="WP_187724931.1">
    <property type="nucleotide sequence ID" value="NZ_CP060783.1"/>
</dbReference>
<evidence type="ECO:0000313" key="4">
    <source>
        <dbReference type="Proteomes" id="UP000516028"/>
    </source>
</evidence>
<dbReference type="EMBL" id="CP060783">
    <property type="protein sequence ID" value="QNP49339.1"/>
    <property type="molecule type" value="Genomic_DNA"/>
</dbReference>
<feature type="domain" description="DUF7507" evidence="2">
    <location>
        <begin position="2"/>
        <end position="85"/>
    </location>
</feature>
<organism evidence="3 4">
    <name type="scientific">Diaphorobacter aerolatus</name>
    <dbReference type="NCBI Taxonomy" id="1288495"/>
    <lineage>
        <taxon>Bacteria</taxon>
        <taxon>Pseudomonadati</taxon>
        <taxon>Pseudomonadota</taxon>
        <taxon>Betaproteobacteria</taxon>
        <taxon>Burkholderiales</taxon>
        <taxon>Comamonadaceae</taxon>
        <taxon>Diaphorobacter</taxon>
    </lineage>
</organism>
<dbReference type="KEGG" id="daer:H9K75_04580"/>
<gene>
    <name evidence="3" type="ORF">H9K75_04580</name>
</gene>
<dbReference type="AlphaFoldDB" id="A0A7H0GM23"/>
<dbReference type="NCBIfam" id="TIGR01451">
    <property type="entry name" value="B_ant_repeat"/>
    <property type="match status" value="1"/>
</dbReference>
<dbReference type="Proteomes" id="UP000516028">
    <property type="component" value="Chromosome"/>
</dbReference>
<name>A0A7H0GM23_9BURK</name>
<feature type="domain" description="IPTL-CTERM protein sorting" evidence="1">
    <location>
        <begin position="106"/>
        <end position="131"/>
    </location>
</feature>
<reference evidence="3 4" key="1">
    <citation type="submission" date="2020-08" db="EMBL/GenBank/DDBJ databases">
        <title>Genome sequence of Diaphorobacter aerolatus KACC 16536T.</title>
        <authorList>
            <person name="Hyun D.-W."/>
            <person name="Bae J.-W."/>
        </authorList>
    </citation>
    <scope>NUCLEOTIDE SEQUENCE [LARGE SCALE GENOMIC DNA]</scope>
    <source>
        <strain evidence="3 4">KACC 16536</strain>
    </source>
</reference>
<evidence type="ECO:0000259" key="2">
    <source>
        <dbReference type="Pfam" id="PF24346"/>
    </source>
</evidence>
<sequence>MVTYTITVSNLGDTPLAGVSVTDPMSGLSALNIAWPDPAAPGSLPKGGVATATATYSIKAADVTAGQVLNTATAQAPPVAGVAVGSVSDTASIQTTTAPSVIAQNVPTLGEWGVIILSSLMAMLGLTRIRRRKF</sequence>
<accession>A0A7H0GM23</accession>